<feature type="domain" description="HTH lysR-type" evidence="5">
    <location>
        <begin position="1"/>
        <end position="57"/>
    </location>
</feature>
<accession>A0A511WNS7</accession>
<gene>
    <name evidence="6" type="ORF">HFA01_09690</name>
</gene>
<keyword evidence="2" id="KW-0805">Transcription regulation</keyword>
<name>A0A511WNS7_9BACI</name>
<dbReference type="GO" id="GO:0003700">
    <property type="term" value="F:DNA-binding transcription factor activity"/>
    <property type="evidence" value="ECO:0007669"/>
    <property type="project" value="InterPro"/>
</dbReference>
<dbReference type="RefSeq" id="WP_146813737.1">
    <property type="nucleotide sequence ID" value="NZ_BJYD01000006.1"/>
</dbReference>
<dbReference type="Pfam" id="PF00126">
    <property type="entry name" value="HTH_1"/>
    <property type="match status" value="1"/>
</dbReference>
<dbReference type="EMBL" id="BJYD01000006">
    <property type="protein sequence ID" value="GEN52707.1"/>
    <property type="molecule type" value="Genomic_DNA"/>
</dbReference>
<dbReference type="PROSITE" id="PS50931">
    <property type="entry name" value="HTH_LYSR"/>
    <property type="match status" value="1"/>
</dbReference>
<dbReference type="SUPFAM" id="SSF46785">
    <property type="entry name" value="Winged helix' DNA-binding domain"/>
    <property type="match status" value="1"/>
</dbReference>
<protein>
    <submittedName>
        <fullName evidence="6">LysR family transcriptional regulator</fullName>
    </submittedName>
</protein>
<evidence type="ECO:0000259" key="5">
    <source>
        <dbReference type="PROSITE" id="PS50931"/>
    </source>
</evidence>
<dbReference type="InterPro" id="IPR036388">
    <property type="entry name" value="WH-like_DNA-bd_sf"/>
</dbReference>
<organism evidence="6 7">
    <name type="scientific">Halobacillus faecis</name>
    <dbReference type="NCBI Taxonomy" id="360184"/>
    <lineage>
        <taxon>Bacteria</taxon>
        <taxon>Bacillati</taxon>
        <taxon>Bacillota</taxon>
        <taxon>Bacilli</taxon>
        <taxon>Bacillales</taxon>
        <taxon>Bacillaceae</taxon>
        <taxon>Halobacillus</taxon>
    </lineage>
</organism>
<dbReference type="Gene3D" id="3.40.190.10">
    <property type="entry name" value="Periplasmic binding protein-like II"/>
    <property type="match status" value="2"/>
</dbReference>
<reference evidence="6 7" key="1">
    <citation type="submission" date="2019-07" db="EMBL/GenBank/DDBJ databases">
        <title>Whole genome shotgun sequence of Halobacillus faecis NBRC 103569.</title>
        <authorList>
            <person name="Hosoyama A."/>
            <person name="Uohara A."/>
            <person name="Ohji S."/>
            <person name="Ichikawa N."/>
        </authorList>
    </citation>
    <scope>NUCLEOTIDE SEQUENCE [LARGE SCALE GENOMIC DNA]</scope>
    <source>
        <strain evidence="6 7">NBRC 103569</strain>
    </source>
</reference>
<dbReference type="CDD" id="cd05466">
    <property type="entry name" value="PBP2_LTTR_substrate"/>
    <property type="match status" value="1"/>
</dbReference>
<evidence type="ECO:0000256" key="2">
    <source>
        <dbReference type="ARBA" id="ARBA00023015"/>
    </source>
</evidence>
<evidence type="ECO:0000313" key="7">
    <source>
        <dbReference type="Proteomes" id="UP000321886"/>
    </source>
</evidence>
<proteinExistence type="inferred from homology"/>
<evidence type="ECO:0000256" key="4">
    <source>
        <dbReference type="ARBA" id="ARBA00023163"/>
    </source>
</evidence>
<dbReference type="InterPro" id="IPR000847">
    <property type="entry name" value="LysR_HTH_N"/>
</dbReference>
<evidence type="ECO:0000256" key="3">
    <source>
        <dbReference type="ARBA" id="ARBA00023125"/>
    </source>
</evidence>
<dbReference type="InterPro" id="IPR036390">
    <property type="entry name" value="WH_DNA-bd_sf"/>
</dbReference>
<keyword evidence="3" id="KW-0238">DNA-binding</keyword>
<dbReference type="OrthoDB" id="9803735at2"/>
<comment type="caution">
    <text evidence="6">The sequence shown here is derived from an EMBL/GenBank/DDBJ whole genome shotgun (WGS) entry which is preliminary data.</text>
</comment>
<dbReference type="Proteomes" id="UP000321886">
    <property type="component" value="Unassembled WGS sequence"/>
</dbReference>
<dbReference type="PANTHER" id="PTHR30346">
    <property type="entry name" value="TRANSCRIPTIONAL DUAL REGULATOR HCAR-RELATED"/>
    <property type="match status" value="1"/>
</dbReference>
<comment type="similarity">
    <text evidence="1">Belongs to the LysR transcriptional regulatory family.</text>
</comment>
<dbReference type="Pfam" id="PF03466">
    <property type="entry name" value="LysR_substrate"/>
    <property type="match status" value="1"/>
</dbReference>
<dbReference type="PANTHER" id="PTHR30346:SF28">
    <property type="entry name" value="HTH-TYPE TRANSCRIPTIONAL REGULATOR CYNR"/>
    <property type="match status" value="1"/>
</dbReference>
<dbReference type="GO" id="GO:0003677">
    <property type="term" value="F:DNA binding"/>
    <property type="evidence" value="ECO:0007669"/>
    <property type="project" value="UniProtKB-KW"/>
</dbReference>
<keyword evidence="4" id="KW-0804">Transcription</keyword>
<dbReference type="PRINTS" id="PR00039">
    <property type="entry name" value="HTHLYSR"/>
</dbReference>
<dbReference type="AlphaFoldDB" id="A0A511WNS7"/>
<dbReference type="Gene3D" id="1.10.10.10">
    <property type="entry name" value="Winged helix-like DNA-binding domain superfamily/Winged helix DNA-binding domain"/>
    <property type="match status" value="1"/>
</dbReference>
<dbReference type="FunFam" id="1.10.10.10:FF:000001">
    <property type="entry name" value="LysR family transcriptional regulator"/>
    <property type="match status" value="1"/>
</dbReference>
<dbReference type="SUPFAM" id="SSF53850">
    <property type="entry name" value="Periplasmic binding protein-like II"/>
    <property type="match status" value="1"/>
</dbReference>
<dbReference type="InterPro" id="IPR005119">
    <property type="entry name" value="LysR_subst-bd"/>
</dbReference>
<sequence>MLQKLNAFIEVAKQRSFTKAAEALYISQPALSKQMRKLEEELGFSLFNRASYGVELTEKGKGMVEELTPLFGRIHQTVKQYQSHEDHIRFGSTPVLTSYYLPKYYDKLVRGNLHVTAIKDDSKDLLPLLEKGEIDAAIIQDTPAYKTLRSSYLFTDHFIAAIPITSPLSEKQTVTLEECLEETQIIPTEGPLSEKVRTVMRAYEFKGEVIESQYHAMAGLVSLGMGVAYLPEMMVQQVEYRGVVFLPIQDNPFKRDMYLYARTEENLDYLSGLFRDIQ</sequence>
<evidence type="ECO:0000256" key="1">
    <source>
        <dbReference type="ARBA" id="ARBA00009437"/>
    </source>
</evidence>
<keyword evidence="7" id="KW-1185">Reference proteome</keyword>
<dbReference type="GO" id="GO:0032993">
    <property type="term" value="C:protein-DNA complex"/>
    <property type="evidence" value="ECO:0007669"/>
    <property type="project" value="TreeGrafter"/>
</dbReference>
<evidence type="ECO:0000313" key="6">
    <source>
        <dbReference type="EMBL" id="GEN52707.1"/>
    </source>
</evidence>